<proteinExistence type="predicted"/>
<dbReference type="EMBL" id="CP042912">
    <property type="protein sequence ID" value="QEG23509.1"/>
    <property type="molecule type" value="Genomic_DNA"/>
</dbReference>
<keyword evidence="4" id="KW-1185">Reference proteome</keyword>
<dbReference type="STRING" id="980251.GCA_001642875_02666"/>
<dbReference type="GO" id="GO:0008235">
    <property type="term" value="F:metalloexopeptidase activity"/>
    <property type="evidence" value="ECO:0007669"/>
    <property type="project" value="InterPro"/>
</dbReference>
<dbReference type="Pfam" id="PF04389">
    <property type="entry name" value="Peptidase_M28"/>
    <property type="match status" value="1"/>
</dbReference>
<name>A0A5B9PDG7_9BACT</name>
<dbReference type="Proteomes" id="UP000322214">
    <property type="component" value="Chromosome"/>
</dbReference>
<dbReference type="PANTHER" id="PTHR12147:SF26">
    <property type="entry name" value="PEPTIDASE M28 DOMAIN-CONTAINING PROTEIN"/>
    <property type="match status" value="1"/>
</dbReference>
<dbReference type="GO" id="GO:0006508">
    <property type="term" value="P:proteolysis"/>
    <property type="evidence" value="ECO:0007669"/>
    <property type="project" value="InterPro"/>
</dbReference>
<feature type="domain" description="Peptidase M28" evidence="2">
    <location>
        <begin position="272"/>
        <end position="476"/>
    </location>
</feature>
<evidence type="ECO:0000259" key="2">
    <source>
        <dbReference type="Pfam" id="PF04389"/>
    </source>
</evidence>
<dbReference type="Gene3D" id="3.50.30.30">
    <property type="match status" value="1"/>
</dbReference>
<dbReference type="EC" id="3.4.24.-" evidence="3"/>
<dbReference type="OrthoDB" id="9762302at2"/>
<evidence type="ECO:0000256" key="1">
    <source>
        <dbReference type="SAM" id="SignalP"/>
    </source>
</evidence>
<feature type="chain" id="PRO_5023021735" evidence="1">
    <location>
        <begin position="32"/>
        <end position="499"/>
    </location>
</feature>
<dbReference type="SUPFAM" id="SSF53187">
    <property type="entry name" value="Zn-dependent exopeptidases"/>
    <property type="match status" value="1"/>
</dbReference>
<sequence precursor="true">MLLTKFCRARVLTLSCALICTVSMLSGVADAQYATTTAPPEELKAGFDSITEQQAEAFLSVLAGPGFEGRGTGQVGYMKAAHWVAGKLAEFGLEPAGNGETYFQTMPMTRRIAVMDKCKILGSDDFEVEGKNNVGFDRLTDAGEVTGEVVFLTLQGDSPTLPEDLNLREKIVIYSADDKAAGRAPFLIARKRPSASMRVIEDTPVSIAQNLFPGRRRRATSVSGTITSDTAAKIAAAADVQDDWSKNSGAYESGKEFTITIPMREETSGAPNVLAWIEGSDPDLKDEYVVIGAHLDHLGIRNGKVYPGADDNGSGSTAVLSIARAMALNPVKPKRSILFMWFTAEEVGLLGSKYYTDNPIHPVDKMTCMLNIDMVGRNEDTGEGDTDADNEGHIHLVGSQRGDNDLHELILAANEHVGFEFELDMESVWNRSDQINFYNQGVPVAFMFGGMHPDYHKPSDQPADINFKKITAAAKLYYLALYSAADHGRFEPNPSRDSR</sequence>
<keyword evidence="3" id="KW-0378">Hydrolase</keyword>
<evidence type="ECO:0000313" key="4">
    <source>
        <dbReference type="Proteomes" id="UP000322214"/>
    </source>
</evidence>
<feature type="signal peptide" evidence="1">
    <location>
        <begin position="1"/>
        <end position="31"/>
    </location>
</feature>
<keyword evidence="1" id="KW-0732">Signal</keyword>
<dbReference type="AlphaFoldDB" id="A0A5B9PDG7"/>
<dbReference type="InterPro" id="IPR045175">
    <property type="entry name" value="M28_fam"/>
</dbReference>
<protein>
    <submittedName>
        <fullName evidence="3">Leupeptin-inactivating enzyme 1</fullName>
        <ecNumber evidence="3">3.4.24.-</ecNumber>
    </submittedName>
</protein>
<dbReference type="Gene3D" id="3.40.630.10">
    <property type="entry name" value="Zn peptidases"/>
    <property type="match status" value="1"/>
</dbReference>
<dbReference type="InterPro" id="IPR007484">
    <property type="entry name" value="Peptidase_M28"/>
</dbReference>
<dbReference type="KEGG" id="mff:MFFC18_34080"/>
<dbReference type="PANTHER" id="PTHR12147">
    <property type="entry name" value="METALLOPEPTIDASE M28 FAMILY MEMBER"/>
    <property type="match status" value="1"/>
</dbReference>
<gene>
    <name evidence="3" type="primary">lieA</name>
    <name evidence="3" type="ORF">MFFC18_34080</name>
</gene>
<dbReference type="RefSeq" id="WP_075082009.1">
    <property type="nucleotide sequence ID" value="NZ_CP042912.1"/>
</dbReference>
<evidence type="ECO:0000313" key="3">
    <source>
        <dbReference type="EMBL" id="QEG23509.1"/>
    </source>
</evidence>
<accession>A0A5B9PDG7</accession>
<reference evidence="3 4" key="1">
    <citation type="submission" date="2019-08" db="EMBL/GenBank/DDBJ databases">
        <title>Deep-cultivation of Planctomycetes and their phenomic and genomic characterization uncovers novel biology.</title>
        <authorList>
            <person name="Wiegand S."/>
            <person name="Jogler M."/>
            <person name="Boedeker C."/>
            <person name="Pinto D."/>
            <person name="Vollmers J."/>
            <person name="Rivas-Marin E."/>
            <person name="Kohn T."/>
            <person name="Peeters S.H."/>
            <person name="Heuer A."/>
            <person name="Rast P."/>
            <person name="Oberbeckmann S."/>
            <person name="Bunk B."/>
            <person name="Jeske O."/>
            <person name="Meyerdierks A."/>
            <person name="Storesund J.E."/>
            <person name="Kallscheuer N."/>
            <person name="Luecker S."/>
            <person name="Lage O.M."/>
            <person name="Pohl T."/>
            <person name="Merkel B.J."/>
            <person name="Hornburger P."/>
            <person name="Mueller R.-W."/>
            <person name="Bruemmer F."/>
            <person name="Labrenz M."/>
            <person name="Spormann A.M."/>
            <person name="Op den Camp H."/>
            <person name="Overmann J."/>
            <person name="Amann R."/>
            <person name="Jetten M.S.M."/>
            <person name="Mascher T."/>
            <person name="Medema M.H."/>
            <person name="Devos D.P."/>
            <person name="Kaster A.-K."/>
            <person name="Ovreas L."/>
            <person name="Rohde M."/>
            <person name="Galperin M.Y."/>
            <person name="Jogler C."/>
        </authorList>
    </citation>
    <scope>NUCLEOTIDE SEQUENCE [LARGE SCALE GENOMIC DNA]</scope>
    <source>
        <strain evidence="3 4">FC18</strain>
    </source>
</reference>
<organism evidence="3 4">
    <name type="scientific">Mariniblastus fucicola</name>
    <dbReference type="NCBI Taxonomy" id="980251"/>
    <lineage>
        <taxon>Bacteria</taxon>
        <taxon>Pseudomonadati</taxon>
        <taxon>Planctomycetota</taxon>
        <taxon>Planctomycetia</taxon>
        <taxon>Pirellulales</taxon>
        <taxon>Pirellulaceae</taxon>
        <taxon>Mariniblastus</taxon>
    </lineage>
</organism>